<gene>
    <name evidence="1" type="ORF">FBU59_006186</name>
</gene>
<reference evidence="1" key="1">
    <citation type="submission" date="2022-07" db="EMBL/GenBank/DDBJ databases">
        <title>Phylogenomic reconstructions and comparative analyses of Kickxellomycotina fungi.</title>
        <authorList>
            <person name="Reynolds N.K."/>
            <person name="Stajich J.E."/>
            <person name="Barry K."/>
            <person name="Grigoriev I.V."/>
            <person name="Crous P."/>
            <person name="Smith M.E."/>
        </authorList>
    </citation>
    <scope>NUCLEOTIDE SEQUENCE</scope>
    <source>
        <strain evidence="1">NRRL 5244</strain>
    </source>
</reference>
<dbReference type="EMBL" id="JANBPW010005274">
    <property type="protein sequence ID" value="KAJ1932984.1"/>
    <property type="molecule type" value="Genomic_DNA"/>
</dbReference>
<organism evidence="1 2">
    <name type="scientific">Linderina macrospora</name>
    <dbReference type="NCBI Taxonomy" id="4868"/>
    <lineage>
        <taxon>Eukaryota</taxon>
        <taxon>Fungi</taxon>
        <taxon>Fungi incertae sedis</taxon>
        <taxon>Zoopagomycota</taxon>
        <taxon>Kickxellomycotina</taxon>
        <taxon>Kickxellomycetes</taxon>
        <taxon>Kickxellales</taxon>
        <taxon>Kickxellaceae</taxon>
        <taxon>Linderina</taxon>
    </lineage>
</organism>
<sequence>MAKFRGTVAIGRRKRYRRLAAEVDSGAAYSGNDLGEDEPLYKRAKRENIQAGRTHKDPAWEEAKQEMVYLRGTMIRLQILHQFLISDLARSVDNIRVFPNYIFSLTYLLYALPLRLHIQLCNGSWYTHAANRYVRYGTVRPELDDPDIFEDTEEQRKAQQAAADEEELVQSTPEEMTTRLNTPISKLPKDLITMIMSRVSRARGMVQQMLYQMYILQLLQPILNEPGLTGGKKPADAKDVFKDPPLLSKNQSPVGYQLIGSARILDRKGYMSAVEFDKFSGTAVSQDLSANYVNSNVYNVFVASENLQYWDDLQVTARNEGSEITVSHPLFRINSLVSWRKQSRLNRIQIATLNTFINSAEGRVPPMEDVRVLKAAAREARVSLPDARMFFRKIEAKFLRNDHIRRRKHFEENLKKDASTVAA</sequence>
<feature type="non-terminal residue" evidence="1">
    <location>
        <position position="423"/>
    </location>
</feature>
<dbReference type="Proteomes" id="UP001150603">
    <property type="component" value="Unassembled WGS sequence"/>
</dbReference>
<keyword evidence="2" id="KW-1185">Reference proteome</keyword>
<proteinExistence type="predicted"/>
<protein>
    <submittedName>
        <fullName evidence="1">Uncharacterized protein</fullName>
    </submittedName>
</protein>
<name>A0ACC1J0U7_9FUNG</name>
<evidence type="ECO:0000313" key="2">
    <source>
        <dbReference type="Proteomes" id="UP001150603"/>
    </source>
</evidence>
<evidence type="ECO:0000313" key="1">
    <source>
        <dbReference type="EMBL" id="KAJ1932984.1"/>
    </source>
</evidence>
<accession>A0ACC1J0U7</accession>
<comment type="caution">
    <text evidence="1">The sequence shown here is derived from an EMBL/GenBank/DDBJ whole genome shotgun (WGS) entry which is preliminary data.</text>
</comment>